<gene>
    <name evidence="2" type="ORF">LVIROSA_LOCUS19307</name>
</gene>
<dbReference type="Proteomes" id="UP001157418">
    <property type="component" value="Unassembled WGS sequence"/>
</dbReference>
<evidence type="ECO:0000256" key="1">
    <source>
        <dbReference type="SAM" id="MobiDB-lite"/>
    </source>
</evidence>
<feature type="region of interest" description="Disordered" evidence="1">
    <location>
        <begin position="74"/>
        <end position="97"/>
    </location>
</feature>
<evidence type="ECO:0000313" key="3">
    <source>
        <dbReference type="Proteomes" id="UP001157418"/>
    </source>
</evidence>
<reference evidence="2 3" key="1">
    <citation type="submission" date="2022-01" db="EMBL/GenBank/DDBJ databases">
        <authorList>
            <person name="Xiong W."/>
            <person name="Schranz E."/>
        </authorList>
    </citation>
    <scope>NUCLEOTIDE SEQUENCE [LARGE SCALE GENOMIC DNA]</scope>
</reference>
<dbReference type="AlphaFoldDB" id="A0AAU9N0L2"/>
<organism evidence="2 3">
    <name type="scientific">Lactuca virosa</name>
    <dbReference type="NCBI Taxonomy" id="75947"/>
    <lineage>
        <taxon>Eukaryota</taxon>
        <taxon>Viridiplantae</taxon>
        <taxon>Streptophyta</taxon>
        <taxon>Embryophyta</taxon>
        <taxon>Tracheophyta</taxon>
        <taxon>Spermatophyta</taxon>
        <taxon>Magnoliopsida</taxon>
        <taxon>eudicotyledons</taxon>
        <taxon>Gunneridae</taxon>
        <taxon>Pentapetalae</taxon>
        <taxon>asterids</taxon>
        <taxon>campanulids</taxon>
        <taxon>Asterales</taxon>
        <taxon>Asteraceae</taxon>
        <taxon>Cichorioideae</taxon>
        <taxon>Cichorieae</taxon>
        <taxon>Lactucinae</taxon>
        <taxon>Lactuca</taxon>
    </lineage>
</organism>
<evidence type="ECO:0000313" key="2">
    <source>
        <dbReference type="EMBL" id="CAH1432670.1"/>
    </source>
</evidence>
<name>A0AAU9N0L2_9ASTR</name>
<sequence length="97" mass="10625">MKVACVAASVEGDRQAVKEHVASRRFNPQEPSVLVKLTQSMHTSVMTFMETDVASLLHLGELNLEGLRQFCRDPDVEEKSPEGNPLKVGSSSTTLVK</sequence>
<comment type="caution">
    <text evidence="2">The sequence shown here is derived from an EMBL/GenBank/DDBJ whole genome shotgun (WGS) entry which is preliminary data.</text>
</comment>
<keyword evidence="3" id="KW-1185">Reference proteome</keyword>
<accession>A0AAU9N0L2</accession>
<dbReference type="EMBL" id="CAKMRJ010003334">
    <property type="protein sequence ID" value="CAH1432670.1"/>
    <property type="molecule type" value="Genomic_DNA"/>
</dbReference>
<proteinExistence type="predicted"/>
<protein>
    <submittedName>
        <fullName evidence="2">Uncharacterized protein</fullName>
    </submittedName>
</protein>